<evidence type="ECO:0000313" key="4">
    <source>
        <dbReference type="Proteomes" id="UP001482620"/>
    </source>
</evidence>
<keyword evidence="4" id="KW-1185">Reference proteome</keyword>
<dbReference type="Proteomes" id="UP001482620">
    <property type="component" value="Unassembled WGS sequence"/>
</dbReference>
<protein>
    <recommendedName>
        <fullName evidence="2">Transposase Helix-turn-helix domain-containing protein</fullName>
    </recommendedName>
</protein>
<proteinExistence type="predicted"/>
<sequence length="258" mass="29908">MLICVPICPFQDKPSYEMDELNPDWVPTLHMGHSEIKVSTSDRLARRLKRCYSCAQGEVEGQAAMDMVDQQVEEGLAQVIETEETPEEIHIEDTLEEAIEEEQVVEETPRQELSEAADGEEEELVHEPAAKRQQIGCQLCEQRRAEINRLLQENRELRSELNKKQLDQDFFKDDTRKVKYYTDLPCFVILLSLFNTVRPFLPASKKILQFQMVLLTLMRLRLDLPVQHLCHLFNVSRETLSNTFADTLEVLHASLRPL</sequence>
<comment type="caution">
    <text evidence="3">The sequence shown here is derived from an EMBL/GenBank/DDBJ whole genome shotgun (WGS) entry which is preliminary data.</text>
</comment>
<evidence type="ECO:0000313" key="3">
    <source>
        <dbReference type="EMBL" id="MEQ2237850.1"/>
    </source>
</evidence>
<dbReference type="PANTHER" id="PTHR23080:SF144">
    <property type="entry name" value="SPINDLE AND KINETOCHORE ASSOCIATED COMPLEX SUBUNIT 3"/>
    <property type="match status" value="1"/>
</dbReference>
<evidence type="ECO:0000256" key="1">
    <source>
        <dbReference type="SAM" id="Coils"/>
    </source>
</evidence>
<dbReference type="EMBL" id="JAHRIQ010049923">
    <property type="protein sequence ID" value="MEQ2237850.1"/>
    <property type="molecule type" value="Genomic_DNA"/>
</dbReference>
<evidence type="ECO:0000259" key="2">
    <source>
        <dbReference type="Pfam" id="PF13613"/>
    </source>
</evidence>
<dbReference type="InterPro" id="IPR027805">
    <property type="entry name" value="Transposase_HTH_dom"/>
</dbReference>
<organism evidence="3 4">
    <name type="scientific">Ilyodon furcidens</name>
    <name type="common">goldbreast splitfin</name>
    <dbReference type="NCBI Taxonomy" id="33524"/>
    <lineage>
        <taxon>Eukaryota</taxon>
        <taxon>Metazoa</taxon>
        <taxon>Chordata</taxon>
        <taxon>Craniata</taxon>
        <taxon>Vertebrata</taxon>
        <taxon>Euteleostomi</taxon>
        <taxon>Actinopterygii</taxon>
        <taxon>Neopterygii</taxon>
        <taxon>Teleostei</taxon>
        <taxon>Neoteleostei</taxon>
        <taxon>Acanthomorphata</taxon>
        <taxon>Ovalentaria</taxon>
        <taxon>Atherinomorphae</taxon>
        <taxon>Cyprinodontiformes</taxon>
        <taxon>Goodeidae</taxon>
        <taxon>Ilyodon</taxon>
    </lineage>
</organism>
<dbReference type="Pfam" id="PF13613">
    <property type="entry name" value="HTH_Tnp_4"/>
    <property type="match status" value="1"/>
</dbReference>
<gene>
    <name evidence="3" type="ORF">ILYODFUR_027323</name>
</gene>
<feature type="coiled-coil region" evidence="1">
    <location>
        <begin position="140"/>
        <end position="167"/>
    </location>
</feature>
<accession>A0ABV0TY48</accession>
<name>A0ABV0TY48_9TELE</name>
<dbReference type="PANTHER" id="PTHR23080">
    <property type="entry name" value="THAP DOMAIN PROTEIN"/>
    <property type="match status" value="1"/>
</dbReference>
<feature type="domain" description="Transposase Helix-turn-helix" evidence="2">
    <location>
        <begin position="209"/>
        <end position="257"/>
    </location>
</feature>
<reference evidence="3 4" key="1">
    <citation type="submission" date="2021-06" db="EMBL/GenBank/DDBJ databases">
        <authorList>
            <person name="Palmer J.M."/>
        </authorList>
    </citation>
    <scope>NUCLEOTIDE SEQUENCE [LARGE SCALE GENOMIC DNA]</scope>
    <source>
        <strain evidence="4">if_2019</strain>
        <tissue evidence="3">Muscle</tissue>
    </source>
</reference>
<keyword evidence="1" id="KW-0175">Coiled coil</keyword>